<evidence type="ECO:0000313" key="1">
    <source>
        <dbReference type="EMBL" id="RIH88685.1"/>
    </source>
</evidence>
<dbReference type="OrthoDB" id="35274at2"/>
<dbReference type="AlphaFoldDB" id="A0A399EYK6"/>
<comment type="caution">
    <text evidence="1">The sequence shown here is derived from an EMBL/GenBank/DDBJ whole genome shotgun (WGS) entry which is preliminary data.</text>
</comment>
<evidence type="ECO:0000313" key="2">
    <source>
        <dbReference type="Proteomes" id="UP000265341"/>
    </source>
</evidence>
<sequence length="277" mass="31837">MQGEIVDIQSVEGMDRVFEEISRAIESVPWIRRSTCGLGALSDYRYTRCYSMEESYGLYELNSELIPSMQARGIQVNDFEVGDETQTSATLAQYPNIWFHMVYRGGGIIVDLYLRKIGAWRSPEMPKGTYALVDLGTAARDAAWSLLYRAGYSPSRLRKAEQACTQTLQPHQYCLELDMSSREFARVVSDVYFDGPEDMFWRLYNARKSFRYAGEFAVRPPGWKRRERPLYAIEYKPGALRESYVIEDNLAYKFMRFAISYTPHGEGGTLLVSASMR</sequence>
<proteinExistence type="predicted"/>
<keyword evidence="2" id="KW-1185">Reference proteome</keyword>
<dbReference type="EMBL" id="QWLA01000008">
    <property type="protein sequence ID" value="RIH88685.1"/>
    <property type="molecule type" value="Genomic_DNA"/>
</dbReference>
<dbReference type="RefSeq" id="WP_147371562.1">
    <property type="nucleotide sequence ID" value="NZ_QWLA01000008.1"/>
</dbReference>
<accession>A0A399EYK6</accession>
<organism evidence="1 2">
    <name type="scientific">Calidithermus roseus</name>
    <dbReference type="NCBI Taxonomy" id="1644118"/>
    <lineage>
        <taxon>Bacteria</taxon>
        <taxon>Thermotogati</taxon>
        <taxon>Deinococcota</taxon>
        <taxon>Deinococci</taxon>
        <taxon>Thermales</taxon>
        <taxon>Thermaceae</taxon>
        <taxon>Calidithermus</taxon>
    </lineage>
</organism>
<reference evidence="1 2" key="1">
    <citation type="submission" date="2018-08" db="EMBL/GenBank/DDBJ databases">
        <title>Meiothermus roseus NBRC 110900 genome sequencing project.</title>
        <authorList>
            <person name="Da Costa M.S."/>
            <person name="Albuquerque L."/>
            <person name="Raposo P."/>
            <person name="Froufe H.J.C."/>
            <person name="Barroso C.S."/>
            <person name="Egas C."/>
        </authorList>
    </citation>
    <scope>NUCLEOTIDE SEQUENCE [LARGE SCALE GENOMIC DNA]</scope>
    <source>
        <strain evidence="1 2">NBRC 110900</strain>
    </source>
</reference>
<name>A0A399EYK6_9DEIN</name>
<dbReference type="Proteomes" id="UP000265341">
    <property type="component" value="Unassembled WGS sequence"/>
</dbReference>
<gene>
    <name evidence="1" type="ORF">Mrose_00718</name>
</gene>
<protein>
    <submittedName>
        <fullName evidence="1">Uncharacterized protein</fullName>
    </submittedName>
</protein>